<sequence>MKKHYMSTRGAVRDRCGFAYATSEYSMRVNPLSLTPTGRVWTVENMSSCLFCHEERTERKEMIITSHNNVSMNEITMKCQYIKRSTVPNDTKSKLMQNIPNTNNIAKRYKKRFIVPNNKLISTNDKKEQPQQRQYISEVPSAQGRCLT</sequence>
<proteinExistence type="predicted"/>
<gene>
    <name evidence="2" type="ORF">BSAL_84205c</name>
</gene>
<dbReference type="AlphaFoldDB" id="A0A0S4J726"/>
<reference evidence="3" key="1">
    <citation type="submission" date="2015-09" db="EMBL/GenBank/DDBJ databases">
        <authorList>
            <consortium name="Pathogen Informatics"/>
        </authorList>
    </citation>
    <scope>NUCLEOTIDE SEQUENCE [LARGE SCALE GENOMIC DNA]</scope>
    <source>
        <strain evidence="3">Lake Konstanz</strain>
    </source>
</reference>
<feature type="region of interest" description="Disordered" evidence="1">
    <location>
        <begin position="125"/>
        <end position="148"/>
    </location>
</feature>
<evidence type="ECO:0000313" key="2">
    <source>
        <dbReference type="EMBL" id="CUG73456.1"/>
    </source>
</evidence>
<organism evidence="2 3">
    <name type="scientific">Bodo saltans</name>
    <name type="common">Flagellated protozoan</name>
    <dbReference type="NCBI Taxonomy" id="75058"/>
    <lineage>
        <taxon>Eukaryota</taxon>
        <taxon>Discoba</taxon>
        <taxon>Euglenozoa</taxon>
        <taxon>Kinetoplastea</taxon>
        <taxon>Metakinetoplastina</taxon>
        <taxon>Eubodonida</taxon>
        <taxon>Bodonidae</taxon>
        <taxon>Bodo</taxon>
    </lineage>
</organism>
<evidence type="ECO:0000313" key="3">
    <source>
        <dbReference type="Proteomes" id="UP000051952"/>
    </source>
</evidence>
<keyword evidence="3" id="KW-1185">Reference proteome</keyword>
<dbReference type="EMBL" id="CYKH01000963">
    <property type="protein sequence ID" value="CUG73456.1"/>
    <property type="molecule type" value="Genomic_DNA"/>
</dbReference>
<protein>
    <submittedName>
        <fullName evidence="2">Uncharacterized protein</fullName>
    </submittedName>
</protein>
<dbReference type="VEuPathDB" id="TriTrypDB:BSAL_84205c"/>
<dbReference type="Proteomes" id="UP000051952">
    <property type="component" value="Unassembled WGS sequence"/>
</dbReference>
<accession>A0A0S4J726</accession>
<name>A0A0S4J726_BODSA</name>
<evidence type="ECO:0000256" key="1">
    <source>
        <dbReference type="SAM" id="MobiDB-lite"/>
    </source>
</evidence>